<evidence type="ECO:0000256" key="5">
    <source>
        <dbReference type="RuleBase" id="RU364019"/>
    </source>
</evidence>
<keyword evidence="6" id="KW-0175">Coiled coil</keyword>
<dbReference type="AlphaFoldDB" id="A0AAD6J4F8"/>
<evidence type="ECO:0000256" key="2">
    <source>
        <dbReference type="ARBA" id="ARBA00022448"/>
    </source>
</evidence>
<evidence type="ECO:0000256" key="3">
    <source>
        <dbReference type="ARBA" id="ARBA00022781"/>
    </source>
</evidence>
<accession>A0AAD6J4F8</accession>
<dbReference type="GO" id="GO:0046961">
    <property type="term" value="F:proton-transporting ATPase activity, rotational mechanism"/>
    <property type="evidence" value="ECO:0007669"/>
    <property type="project" value="InterPro"/>
</dbReference>
<dbReference type="InterPro" id="IPR005124">
    <property type="entry name" value="V-ATPase_G"/>
</dbReference>
<evidence type="ECO:0000313" key="8">
    <source>
        <dbReference type="Proteomes" id="UP001221413"/>
    </source>
</evidence>
<feature type="coiled-coil region" evidence="6">
    <location>
        <begin position="86"/>
        <end position="146"/>
    </location>
</feature>
<proteinExistence type="inferred from homology"/>
<comment type="function">
    <text evidence="5">Subunit of the V1 complex of vacuolar(H+)-ATPase (V-ATPase), a multisubunit enzyme composed of a peripheral complex (V1) that hydrolyzes ATP and a membrane integral complex (V0) that translocates protons. V-ATPase is responsible for acidifying and maintaining the pH of intracellular compartments and in some cell types, is targeted to the plasma membrane, where it is responsible for acidifying the extracellular environment.</text>
</comment>
<organism evidence="7 8">
    <name type="scientific">Drechslerella dactyloides</name>
    <name type="common">Nematode-trapping fungus</name>
    <name type="synonym">Arthrobotrys dactyloides</name>
    <dbReference type="NCBI Taxonomy" id="74499"/>
    <lineage>
        <taxon>Eukaryota</taxon>
        <taxon>Fungi</taxon>
        <taxon>Dikarya</taxon>
        <taxon>Ascomycota</taxon>
        <taxon>Pezizomycotina</taxon>
        <taxon>Orbiliomycetes</taxon>
        <taxon>Orbiliales</taxon>
        <taxon>Orbiliaceae</taxon>
        <taxon>Drechslerella</taxon>
    </lineage>
</organism>
<dbReference type="NCBIfam" id="TIGR01147">
    <property type="entry name" value="V_ATP_synt_G"/>
    <property type="match status" value="1"/>
</dbReference>
<keyword evidence="8" id="KW-1185">Reference proteome</keyword>
<dbReference type="Gene3D" id="1.20.5.2950">
    <property type="match status" value="1"/>
</dbReference>
<dbReference type="EMBL" id="JAQGDS010000001">
    <property type="protein sequence ID" value="KAJ6264403.1"/>
    <property type="molecule type" value="Genomic_DNA"/>
</dbReference>
<dbReference type="GO" id="GO:0000221">
    <property type="term" value="C:vacuolar proton-transporting V-type ATPase, V1 domain"/>
    <property type="evidence" value="ECO:0007669"/>
    <property type="project" value="TreeGrafter"/>
</dbReference>
<evidence type="ECO:0000256" key="6">
    <source>
        <dbReference type="SAM" id="Coils"/>
    </source>
</evidence>
<reference evidence="7" key="1">
    <citation type="submission" date="2023-01" db="EMBL/GenBank/DDBJ databases">
        <title>The chitinases involved in constricting ring structure development in the nematode-trapping fungus Drechslerella dactyloides.</title>
        <authorList>
            <person name="Wang R."/>
            <person name="Zhang L."/>
            <person name="Tang P."/>
            <person name="Li S."/>
            <person name="Liang L."/>
        </authorList>
    </citation>
    <scope>NUCLEOTIDE SEQUENCE</scope>
    <source>
        <strain evidence="7">YMF1.00031</strain>
    </source>
</reference>
<comment type="similarity">
    <text evidence="1 5">Belongs to the V-ATPase G subunit family.</text>
</comment>
<protein>
    <recommendedName>
        <fullName evidence="5">V-type proton ATPase subunit G</fullName>
    </recommendedName>
</protein>
<gene>
    <name evidence="7" type="ORF">Dda_0549</name>
</gene>
<dbReference type="FunFam" id="1.20.5.2950:FF:000001">
    <property type="entry name" value="V-type proton ATPase subunit G"/>
    <property type="match status" value="1"/>
</dbReference>
<dbReference type="PANTHER" id="PTHR12713:SF11">
    <property type="entry name" value="V-TYPE PROTON ATPASE SUBUNIT G"/>
    <property type="match status" value="1"/>
</dbReference>
<evidence type="ECO:0000256" key="4">
    <source>
        <dbReference type="ARBA" id="ARBA00023065"/>
    </source>
</evidence>
<evidence type="ECO:0000313" key="7">
    <source>
        <dbReference type="EMBL" id="KAJ6264403.1"/>
    </source>
</evidence>
<dbReference type="Proteomes" id="UP001221413">
    <property type="component" value="Unassembled WGS sequence"/>
</dbReference>
<keyword evidence="4 5" id="KW-0406">Ion transport</keyword>
<comment type="subunit">
    <text evidence="5">V-ATPase is a heteromultimeric enzyme made up of two complexes: the ATP-hydrolytic V1 complex and the proton translocation V0 complex.</text>
</comment>
<dbReference type="PANTHER" id="PTHR12713">
    <property type="entry name" value="VACUOLAR ATP SYNTHASE SUBUNIT G"/>
    <property type="match status" value="1"/>
</dbReference>
<comment type="caution">
    <text evidence="7">The sequence shown here is derived from an EMBL/GenBank/DDBJ whole genome shotgun (WGS) entry which is preliminary data.</text>
</comment>
<evidence type="ECO:0000256" key="1">
    <source>
        <dbReference type="ARBA" id="ARBA00010066"/>
    </source>
</evidence>
<keyword evidence="3 5" id="KW-0375">Hydrogen ion transport</keyword>
<dbReference type="GO" id="GO:0016887">
    <property type="term" value="F:ATP hydrolysis activity"/>
    <property type="evidence" value="ECO:0007669"/>
    <property type="project" value="TreeGrafter"/>
</dbReference>
<name>A0AAD6J4F8_DREDA</name>
<dbReference type="Pfam" id="PF03179">
    <property type="entry name" value="V-ATPase_G"/>
    <property type="match status" value="1"/>
</dbReference>
<sequence>MVLPEPLCALSWRYRRPWLGDEISRIGQRGSDKRLAWGRHDEGQQLPAYQLQPNHRHRTSKIRTPWIQTLLNAEQEAQKIVQKDRVQRVKDARAEAQKEIEEYRQKKEEEFNKFESEHTGINAQAEKDAEKEIEGKLQEIADAGKKHRNQVVKDLIAAATTVKAKPHVNSKPAQ</sequence>
<keyword evidence="2 5" id="KW-0813">Transport</keyword>